<dbReference type="InterPro" id="IPR000961">
    <property type="entry name" value="AGC-kinase_C"/>
</dbReference>
<dbReference type="PROSITE" id="PS50011">
    <property type="entry name" value="PROTEIN_KINASE_DOM"/>
    <property type="match status" value="1"/>
</dbReference>
<evidence type="ECO:0000313" key="20">
    <source>
        <dbReference type="Proteomes" id="UP000017246"/>
    </source>
</evidence>
<feature type="binding site" evidence="14">
    <location>
        <position position="101"/>
    </location>
    <ligand>
        <name>ATP</name>
        <dbReference type="ChEBI" id="CHEBI:30616"/>
    </ligand>
</feature>
<sequence>MANHFDTSSLRSILCDPYSNSNVENVLDVVAALVWDCNFQSAKNSRAIQSFVQRFSELANFIYSQRTKFTDFELVKVIGQGGFGRVQLVRHKATRRVYAMKMMSKQHLLDHSQSGYWEERDIMVKATSEWLVTCHQAFVDKENIYLCMEYMPGGDLYYWLEYYDTFTEEQAQFYLAEIVLALEALHDLGYIHRDLKPDNMLLDAQGHLKLADFGSCVRLDSQGRYFCSSPIGTPDYISPEMLNCQSKAGYIGPACDWWALGVIAFEMLFGETAFYGQSLVETYSRILGYEKSLKIPTDTEITANFESLIRDFLRGADDRLGSKGGANEVKQHPFFESIDWMNLHSIAPPIKPVVTSDVDTSNINFDESEILGADAKFCGDSSNSSSGSPANLPRTAGAFAAKKSVGPPAYFTGDNLAFAGFTFNREERQRLESSTKVAMVANGDANAAEMRASLAEVRAQLSTAEKQAAMDKIAVNEAQRRLDDTKAELQTARAELERMGEEARTQVSVIQSERDTLCERANRLQTELMSAAEELELERKALAAVKEELTSVKAIPSLSVVNEMRQRSSPNENTSLQADLEEARQQTCRAEAELVNTRRLHAQEMGELLDQLQAAKTFSQLYKSKLAEAEAEMESLRSHLTSVQASCKELKECNFSLESKLAMSEVDLDGLKKSYDTDLKEATTQVTRLKERVSIQASEISTVTEQREDLRQRCMALEDSVSNLTDQLQTLRKENNIQHIKLEQTVTKLYEVASVVPTSGKKKKSTEAARVASLEKQLRNAEHRHQKEIADLQSTLNRLKTDNEEKAKAMAELTESNRMLEQELERMDAQMNTLYECYVTKSGTGGDLSSSSSLTGMVAEPSSLSAVGEISHSSENLSNDDEGQLITQQVLPPAIEGVCDFPEKIKGKKRLAWIPRFVVICPFSVSFFTSKPQLGSVPCEEIQIQKIFSVRPGTVLDLTYATEDDASRLICIISDKITPDFNPNDPDLMSIASTSSVSGGSGNATGNIPWQGHSFQPITFRITNTICEVCRRPCSDLRSPPPALECIRCRMRIHRNHVENHEKFVVCPNTVKQWIIRAPSPADRNAWISCINQLKKEAGPLICSESLHLPGCLSRSSQPGAPLLGANTTRYRSMRNCGGRSLRDAVLKRSFMVTFPRHNSSSGLTGSVAARAILQSLPASASQHSPANFDGQHDL</sequence>
<dbReference type="GO" id="GO:0005856">
    <property type="term" value="C:cytoskeleton"/>
    <property type="evidence" value="ECO:0007669"/>
    <property type="project" value="TreeGrafter"/>
</dbReference>
<dbReference type="SMART" id="SM00220">
    <property type="entry name" value="S_TKc"/>
    <property type="match status" value="1"/>
</dbReference>
<comment type="catalytic activity">
    <reaction evidence="12">
        <text>L-threonyl-[protein] + ATP = O-phospho-L-threonyl-[protein] + ADP + H(+)</text>
        <dbReference type="Rhea" id="RHEA:46608"/>
        <dbReference type="Rhea" id="RHEA-COMP:11060"/>
        <dbReference type="Rhea" id="RHEA-COMP:11605"/>
        <dbReference type="ChEBI" id="CHEBI:15378"/>
        <dbReference type="ChEBI" id="CHEBI:30013"/>
        <dbReference type="ChEBI" id="CHEBI:30616"/>
        <dbReference type="ChEBI" id="CHEBI:61977"/>
        <dbReference type="ChEBI" id="CHEBI:456216"/>
        <dbReference type="EC" id="2.7.11.1"/>
    </reaction>
</comment>
<evidence type="ECO:0000256" key="9">
    <source>
        <dbReference type="ARBA" id="ARBA00022833"/>
    </source>
</evidence>
<dbReference type="SMART" id="SM00133">
    <property type="entry name" value="S_TK_X"/>
    <property type="match status" value="1"/>
</dbReference>
<dbReference type="GO" id="GO:0004674">
    <property type="term" value="F:protein serine/threonine kinase activity"/>
    <property type="evidence" value="ECO:0007669"/>
    <property type="project" value="UniProtKB-KW"/>
</dbReference>
<dbReference type="Pfam" id="PF00069">
    <property type="entry name" value="Pkinase"/>
    <property type="match status" value="1"/>
</dbReference>
<dbReference type="GO" id="GO:0031032">
    <property type="term" value="P:actomyosin structure organization"/>
    <property type="evidence" value="ECO:0007669"/>
    <property type="project" value="TreeGrafter"/>
</dbReference>
<evidence type="ECO:0000259" key="17">
    <source>
        <dbReference type="PROSITE" id="PS50081"/>
    </source>
</evidence>
<reference evidence="19" key="1">
    <citation type="journal article" date="2013" name="Nature">
        <title>The genomes of four tapeworm species reveal adaptations to parasitism.</title>
        <authorList>
            <person name="Tsai I.J."/>
            <person name="Zarowiecki M."/>
            <person name="Holroyd N."/>
            <person name="Garciarrubio A."/>
            <person name="Sanchez-Flores A."/>
            <person name="Brooks K.L."/>
            <person name="Tracey A."/>
            <person name="Bobes R.J."/>
            <person name="Fragoso G."/>
            <person name="Sciutto E."/>
            <person name="Aslett M."/>
            <person name="Beasley H."/>
            <person name="Bennett H.M."/>
            <person name="Cai J."/>
            <person name="Camicia F."/>
            <person name="Clark R."/>
            <person name="Cucher M."/>
            <person name="De Silva N."/>
            <person name="Day T.A."/>
            <person name="Deplazes P."/>
            <person name="Estrada K."/>
            <person name="Fernandez C."/>
            <person name="Holland P.W."/>
            <person name="Hou J."/>
            <person name="Hu S."/>
            <person name="Huckvale T."/>
            <person name="Hung S.S."/>
            <person name="Kamenetzky L."/>
            <person name="Keane J.A."/>
            <person name="Kiss F."/>
            <person name="Koziol U."/>
            <person name="Lambert O."/>
            <person name="Liu K."/>
            <person name="Luo X."/>
            <person name="Luo Y."/>
            <person name="Macchiaroli N."/>
            <person name="Nichol S."/>
            <person name="Paps J."/>
            <person name="Parkinson J."/>
            <person name="Pouchkina-Stantcheva N."/>
            <person name="Riddiford N."/>
            <person name="Rosenzvit M."/>
            <person name="Salinas G."/>
            <person name="Wasmuth J.D."/>
            <person name="Zamanian M."/>
            <person name="Zheng Y."/>
            <person name="Cai X."/>
            <person name="Soberon X."/>
            <person name="Olson P.D."/>
            <person name="Laclette J.P."/>
            <person name="Brehm K."/>
            <person name="Berriman M."/>
            <person name="Garciarrubio A."/>
            <person name="Bobes R.J."/>
            <person name="Fragoso G."/>
            <person name="Sanchez-Flores A."/>
            <person name="Estrada K."/>
            <person name="Cevallos M.A."/>
            <person name="Morett E."/>
            <person name="Gonzalez V."/>
            <person name="Portillo T."/>
            <person name="Ochoa-Leyva A."/>
            <person name="Jose M.V."/>
            <person name="Sciutto E."/>
            <person name="Landa A."/>
            <person name="Jimenez L."/>
            <person name="Valdes V."/>
            <person name="Carrero J.C."/>
            <person name="Larralde C."/>
            <person name="Morales-Montor J."/>
            <person name="Limon-Lason J."/>
            <person name="Soberon X."/>
            <person name="Laclette J.P."/>
        </authorList>
    </citation>
    <scope>NUCLEOTIDE SEQUENCE [LARGE SCALE GENOMIC DNA]</scope>
</reference>
<dbReference type="SUPFAM" id="SSF56112">
    <property type="entry name" value="Protein kinase-like (PK-like)"/>
    <property type="match status" value="1"/>
</dbReference>
<dbReference type="Gene3D" id="1.10.287.1490">
    <property type="match status" value="1"/>
</dbReference>
<feature type="domain" description="Protein kinase" evidence="16">
    <location>
        <begin position="72"/>
        <end position="335"/>
    </location>
</feature>
<dbReference type="InterPro" id="IPR008271">
    <property type="entry name" value="Ser/Thr_kinase_AS"/>
</dbReference>
<keyword evidence="8 19" id="KW-0418">Kinase</keyword>
<dbReference type="FunFam" id="1.10.510.10:FF:000751">
    <property type="entry name" value="Non-specific serine/threonine protein kinase"/>
    <property type="match status" value="1"/>
</dbReference>
<dbReference type="InterPro" id="IPR011009">
    <property type="entry name" value="Kinase-like_dom_sf"/>
</dbReference>
<keyword evidence="20" id="KW-1185">Reference proteome</keyword>
<dbReference type="EMBL" id="LN902841">
    <property type="protein sequence ID" value="CDS35872.1"/>
    <property type="molecule type" value="Genomic_DNA"/>
</dbReference>
<keyword evidence="11 15" id="KW-0175">Coiled coil</keyword>
<dbReference type="AlphaFoldDB" id="A0A068XU86"/>
<dbReference type="Gene3D" id="3.30.200.20">
    <property type="entry name" value="Phosphorylase Kinase, domain 1"/>
    <property type="match status" value="1"/>
</dbReference>
<feature type="coiled-coil region" evidence="15">
    <location>
        <begin position="619"/>
        <end position="646"/>
    </location>
</feature>
<dbReference type="CDD" id="cd05573">
    <property type="entry name" value="STKc_ROCK_NDR_like"/>
    <property type="match status" value="1"/>
</dbReference>
<dbReference type="Gene3D" id="3.30.60.20">
    <property type="match status" value="1"/>
</dbReference>
<gene>
    <name evidence="19" type="ORF">EmuJ_001182800</name>
</gene>
<dbReference type="InterPro" id="IPR046349">
    <property type="entry name" value="C1-like_sf"/>
</dbReference>
<organism evidence="19 20">
    <name type="scientific">Echinococcus multilocularis</name>
    <name type="common">Fox tapeworm</name>
    <dbReference type="NCBI Taxonomy" id="6211"/>
    <lineage>
        <taxon>Eukaryota</taxon>
        <taxon>Metazoa</taxon>
        <taxon>Spiralia</taxon>
        <taxon>Lophotrochozoa</taxon>
        <taxon>Platyhelminthes</taxon>
        <taxon>Cestoda</taxon>
        <taxon>Eucestoda</taxon>
        <taxon>Cyclophyllidea</taxon>
        <taxon>Taeniidae</taxon>
        <taxon>Echinococcus</taxon>
    </lineage>
</organism>
<feature type="coiled-coil region" evidence="15">
    <location>
        <begin position="672"/>
        <end position="734"/>
    </location>
</feature>
<evidence type="ECO:0000259" key="16">
    <source>
        <dbReference type="PROSITE" id="PS50011"/>
    </source>
</evidence>
<dbReference type="PANTHER" id="PTHR22988:SF71">
    <property type="entry name" value="CITRON RHO-INTERACTING KINASE"/>
    <property type="match status" value="1"/>
</dbReference>
<evidence type="ECO:0000256" key="1">
    <source>
        <dbReference type="ARBA" id="ARBA00012513"/>
    </source>
</evidence>
<dbReference type="PROSITE" id="PS50081">
    <property type="entry name" value="ZF_DAG_PE_2"/>
    <property type="match status" value="1"/>
</dbReference>
<dbReference type="PROSITE" id="PS00108">
    <property type="entry name" value="PROTEIN_KINASE_ST"/>
    <property type="match status" value="1"/>
</dbReference>
<evidence type="ECO:0000256" key="13">
    <source>
        <dbReference type="ARBA" id="ARBA00048679"/>
    </source>
</evidence>
<dbReference type="InterPro" id="IPR011993">
    <property type="entry name" value="PH-like_dom_sf"/>
</dbReference>
<comment type="catalytic activity">
    <reaction evidence="13">
        <text>L-seryl-[protein] + ATP = O-phospho-L-seryl-[protein] + ADP + H(+)</text>
        <dbReference type="Rhea" id="RHEA:17989"/>
        <dbReference type="Rhea" id="RHEA-COMP:9863"/>
        <dbReference type="Rhea" id="RHEA-COMP:11604"/>
        <dbReference type="ChEBI" id="CHEBI:15378"/>
        <dbReference type="ChEBI" id="CHEBI:29999"/>
        <dbReference type="ChEBI" id="CHEBI:30616"/>
        <dbReference type="ChEBI" id="CHEBI:83421"/>
        <dbReference type="ChEBI" id="CHEBI:456216"/>
        <dbReference type="EC" id="2.7.11.1"/>
    </reaction>
</comment>
<dbReference type="eggNOG" id="KOG0612">
    <property type="taxonomic scope" value="Eukaryota"/>
</dbReference>
<dbReference type="InterPro" id="IPR000719">
    <property type="entry name" value="Prot_kinase_dom"/>
</dbReference>
<keyword evidence="3" id="KW-0597">Phosphoprotein</keyword>
<evidence type="ECO:0000256" key="15">
    <source>
        <dbReference type="SAM" id="Coils"/>
    </source>
</evidence>
<feature type="coiled-coil region" evidence="15">
    <location>
        <begin position="764"/>
        <end position="830"/>
    </location>
</feature>
<dbReference type="Gene3D" id="2.30.29.30">
    <property type="entry name" value="Pleckstrin-homology domain (PH domain)/Phosphotyrosine-binding domain (PTB)"/>
    <property type="match status" value="1"/>
</dbReference>
<keyword evidence="4" id="KW-0808">Transferase</keyword>
<evidence type="ECO:0000313" key="19">
    <source>
        <dbReference type="EMBL" id="CDS35872.1"/>
    </source>
</evidence>
<dbReference type="EC" id="2.7.11.1" evidence="1"/>
<reference evidence="19" key="2">
    <citation type="submission" date="2015-11" db="EMBL/GenBank/DDBJ databases">
        <authorList>
            <person name="Zhang Y."/>
            <person name="Guo Z."/>
        </authorList>
    </citation>
    <scope>NUCLEOTIDE SEQUENCE</scope>
</reference>
<dbReference type="GO" id="GO:0005737">
    <property type="term" value="C:cytoplasm"/>
    <property type="evidence" value="ECO:0007669"/>
    <property type="project" value="TreeGrafter"/>
</dbReference>
<keyword evidence="5" id="KW-0479">Metal-binding</keyword>
<dbReference type="Proteomes" id="UP000017246">
    <property type="component" value="Unassembled WGS sequence"/>
</dbReference>
<dbReference type="InterPro" id="IPR050839">
    <property type="entry name" value="Rho-assoc_Ser/Thr_Kinase"/>
</dbReference>
<feature type="domain" description="AGC-kinase C-terminal" evidence="18">
    <location>
        <begin position="336"/>
        <end position="433"/>
    </location>
</feature>
<evidence type="ECO:0000256" key="8">
    <source>
        <dbReference type="ARBA" id="ARBA00022777"/>
    </source>
</evidence>
<evidence type="ECO:0000256" key="5">
    <source>
        <dbReference type="ARBA" id="ARBA00022723"/>
    </source>
</evidence>
<keyword evidence="2" id="KW-0723">Serine/threonine-protein kinase</keyword>
<evidence type="ECO:0000256" key="3">
    <source>
        <dbReference type="ARBA" id="ARBA00022553"/>
    </source>
</evidence>
<evidence type="ECO:0000256" key="7">
    <source>
        <dbReference type="ARBA" id="ARBA00022771"/>
    </source>
</evidence>
<evidence type="ECO:0000256" key="4">
    <source>
        <dbReference type="ARBA" id="ARBA00022679"/>
    </source>
</evidence>
<dbReference type="PANTHER" id="PTHR22988">
    <property type="entry name" value="MYOTONIC DYSTROPHY S/T KINASE-RELATED"/>
    <property type="match status" value="1"/>
</dbReference>
<dbReference type="GO" id="GO:0008270">
    <property type="term" value="F:zinc ion binding"/>
    <property type="evidence" value="ECO:0007669"/>
    <property type="project" value="UniProtKB-KW"/>
</dbReference>
<dbReference type="OrthoDB" id="2156623at2759"/>
<dbReference type="GO" id="GO:0005524">
    <property type="term" value="F:ATP binding"/>
    <property type="evidence" value="ECO:0007669"/>
    <property type="project" value="UniProtKB-UniRule"/>
</dbReference>
<dbReference type="InterPro" id="IPR001849">
    <property type="entry name" value="PH_domain"/>
</dbReference>
<dbReference type="SMART" id="SM00109">
    <property type="entry name" value="C1"/>
    <property type="match status" value="1"/>
</dbReference>
<keyword evidence="6 14" id="KW-0547">Nucleotide-binding</keyword>
<dbReference type="PROSITE" id="PS51285">
    <property type="entry name" value="AGC_KINASE_CTER"/>
    <property type="match status" value="1"/>
</dbReference>
<dbReference type="InterPro" id="IPR017441">
    <property type="entry name" value="Protein_kinase_ATP_BS"/>
</dbReference>
<evidence type="ECO:0000256" key="11">
    <source>
        <dbReference type="ARBA" id="ARBA00023054"/>
    </source>
</evidence>
<protein>
    <recommendedName>
        <fullName evidence="1">non-specific serine/threonine protein kinase</fullName>
        <ecNumber evidence="1">2.7.11.1</ecNumber>
    </recommendedName>
</protein>
<evidence type="ECO:0000256" key="12">
    <source>
        <dbReference type="ARBA" id="ARBA00047899"/>
    </source>
</evidence>
<dbReference type="SMART" id="SM00233">
    <property type="entry name" value="PH"/>
    <property type="match status" value="1"/>
</dbReference>
<dbReference type="PROSITE" id="PS00107">
    <property type="entry name" value="PROTEIN_KINASE_ATP"/>
    <property type="match status" value="1"/>
</dbReference>
<evidence type="ECO:0000256" key="14">
    <source>
        <dbReference type="PROSITE-ProRule" id="PRU10141"/>
    </source>
</evidence>
<proteinExistence type="predicted"/>
<feature type="domain" description="Phorbol-ester/DAG-type" evidence="17">
    <location>
        <begin position="1012"/>
        <end position="1067"/>
    </location>
</feature>
<evidence type="ECO:0000256" key="2">
    <source>
        <dbReference type="ARBA" id="ARBA00022527"/>
    </source>
</evidence>
<keyword evidence="7" id="KW-0863">Zinc-finger</keyword>
<keyword evidence="9" id="KW-0862">Zinc</keyword>
<dbReference type="CDD" id="cd20813">
    <property type="entry name" value="C1_ROCK"/>
    <property type="match status" value="1"/>
</dbReference>
<evidence type="ECO:0000259" key="18">
    <source>
        <dbReference type="PROSITE" id="PS51285"/>
    </source>
</evidence>
<name>A0A068XU86_ECHMU</name>
<accession>A0A068XU86</accession>
<feature type="coiled-coil region" evidence="15">
    <location>
        <begin position="447"/>
        <end position="552"/>
    </location>
</feature>
<evidence type="ECO:0000256" key="6">
    <source>
        <dbReference type="ARBA" id="ARBA00022741"/>
    </source>
</evidence>
<dbReference type="SUPFAM" id="SSF50729">
    <property type="entry name" value="PH domain-like"/>
    <property type="match status" value="1"/>
</dbReference>
<dbReference type="Gene3D" id="1.10.510.10">
    <property type="entry name" value="Transferase(Phosphotransferase) domain 1"/>
    <property type="match status" value="1"/>
</dbReference>
<dbReference type="STRING" id="6211.A0A068XU86"/>
<evidence type="ECO:0000256" key="10">
    <source>
        <dbReference type="ARBA" id="ARBA00022840"/>
    </source>
</evidence>
<dbReference type="InterPro" id="IPR002219">
    <property type="entry name" value="PKC_DAG/PE"/>
</dbReference>
<keyword evidence="10 14" id="KW-0067">ATP-binding</keyword>
<dbReference type="SUPFAM" id="SSF57889">
    <property type="entry name" value="Cysteine-rich domain"/>
    <property type="match status" value="1"/>
</dbReference>
<dbReference type="OMA" id="IFEGWLS"/>